<feature type="domain" description="Protein kinase" evidence="6">
    <location>
        <begin position="9"/>
        <end position="129"/>
    </location>
</feature>
<keyword evidence="4" id="KW-0418">Kinase</keyword>
<dbReference type="AlphaFoldDB" id="A0A8S9MA88"/>
<accession>A0A8S9MA88</accession>
<proteinExistence type="predicted"/>
<dbReference type="InterPro" id="IPR000719">
    <property type="entry name" value="Prot_kinase_dom"/>
</dbReference>
<keyword evidence="5" id="KW-0067">ATP-binding</keyword>
<dbReference type="EMBL" id="QGKW02001660">
    <property type="protein sequence ID" value="KAF2583375.1"/>
    <property type="molecule type" value="Genomic_DNA"/>
</dbReference>
<evidence type="ECO:0000256" key="3">
    <source>
        <dbReference type="ARBA" id="ARBA00022741"/>
    </source>
</evidence>
<evidence type="ECO:0000256" key="1">
    <source>
        <dbReference type="ARBA" id="ARBA00022527"/>
    </source>
</evidence>
<sequence>MEEEGRVLFEMGRLLGKGTFGKVYNGKEIAIKVINKDQVLKRQGMMEQIKREISIMKLKEVMATKTKEDLLRGGELFRKISKGKLQEDAARRYFQQLISAVDFCHSRGVSHRDLKPENLRISDCPRCRS</sequence>
<evidence type="ECO:0000259" key="6">
    <source>
        <dbReference type="PROSITE" id="PS50011"/>
    </source>
</evidence>
<reference evidence="8" key="1">
    <citation type="submission" date="2019-12" db="EMBL/GenBank/DDBJ databases">
        <title>Genome sequencing and annotation of Brassica cretica.</title>
        <authorList>
            <person name="Studholme D.J."/>
            <person name="Sarris P.F."/>
        </authorList>
    </citation>
    <scope>NUCLEOTIDE SEQUENCE</scope>
    <source>
        <strain evidence="7">PFS-001/15</strain>
        <strain evidence="8">PFS-102/07</strain>
        <tissue evidence="8">Leaf</tissue>
    </source>
</reference>
<evidence type="ECO:0000256" key="2">
    <source>
        <dbReference type="ARBA" id="ARBA00022679"/>
    </source>
</evidence>
<dbReference type="EMBL" id="QGKY02000089">
    <property type="protein sequence ID" value="KAF2615467.1"/>
    <property type="molecule type" value="Genomic_DNA"/>
</dbReference>
<dbReference type="PROSITE" id="PS50011">
    <property type="entry name" value="PROTEIN_KINASE_DOM"/>
    <property type="match status" value="1"/>
</dbReference>
<keyword evidence="2" id="KW-0808">Transferase</keyword>
<gene>
    <name evidence="7" type="ORF">F2Q68_00001596</name>
    <name evidence="8" type="ORF">F2Q70_00008548</name>
</gene>
<dbReference type="Proteomes" id="UP000712281">
    <property type="component" value="Unassembled WGS sequence"/>
</dbReference>
<dbReference type="GO" id="GO:0005524">
    <property type="term" value="F:ATP binding"/>
    <property type="evidence" value="ECO:0007669"/>
    <property type="project" value="UniProtKB-KW"/>
</dbReference>
<keyword evidence="1" id="KW-0723">Serine/threonine-protein kinase</keyword>
<organism evidence="8">
    <name type="scientific">Brassica cretica</name>
    <name type="common">Mustard</name>
    <dbReference type="NCBI Taxonomy" id="69181"/>
    <lineage>
        <taxon>Eukaryota</taxon>
        <taxon>Viridiplantae</taxon>
        <taxon>Streptophyta</taxon>
        <taxon>Embryophyta</taxon>
        <taxon>Tracheophyta</taxon>
        <taxon>Spermatophyta</taxon>
        <taxon>Magnoliopsida</taxon>
        <taxon>eudicotyledons</taxon>
        <taxon>Gunneridae</taxon>
        <taxon>Pentapetalae</taxon>
        <taxon>rosids</taxon>
        <taxon>malvids</taxon>
        <taxon>Brassicales</taxon>
        <taxon>Brassicaceae</taxon>
        <taxon>Brassiceae</taxon>
        <taxon>Brassica</taxon>
    </lineage>
</organism>
<dbReference type="GO" id="GO:0004674">
    <property type="term" value="F:protein serine/threonine kinase activity"/>
    <property type="evidence" value="ECO:0007669"/>
    <property type="project" value="UniProtKB-KW"/>
</dbReference>
<evidence type="ECO:0000313" key="7">
    <source>
        <dbReference type="EMBL" id="KAF2583375.1"/>
    </source>
</evidence>
<evidence type="ECO:0000256" key="4">
    <source>
        <dbReference type="ARBA" id="ARBA00022777"/>
    </source>
</evidence>
<protein>
    <recommendedName>
        <fullName evidence="6">Protein kinase domain-containing protein</fullName>
    </recommendedName>
</protein>
<dbReference type="PANTHER" id="PTHR43895">
    <property type="entry name" value="CALCIUM/CALMODULIN-DEPENDENT PROTEIN KINASE KINASE-RELATED"/>
    <property type="match status" value="1"/>
</dbReference>
<comment type="caution">
    <text evidence="8">The sequence shown here is derived from an EMBL/GenBank/DDBJ whole genome shotgun (WGS) entry which is preliminary data.</text>
</comment>
<dbReference type="PANTHER" id="PTHR43895:SF162">
    <property type="entry name" value="CBL-INTERACTING SERINE_THREONINE-PROTEIN KINASE 25"/>
    <property type="match status" value="1"/>
</dbReference>
<evidence type="ECO:0000256" key="5">
    <source>
        <dbReference type="ARBA" id="ARBA00022840"/>
    </source>
</evidence>
<dbReference type="Pfam" id="PF00069">
    <property type="entry name" value="Pkinase"/>
    <property type="match status" value="1"/>
</dbReference>
<evidence type="ECO:0000313" key="8">
    <source>
        <dbReference type="EMBL" id="KAF2615467.1"/>
    </source>
</evidence>
<keyword evidence="3" id="KW-0547">Nucleotide-binding</keyword>
<dbReference type="Gene3D" id="1.10.510.10">
    <property type="entry name" value="Transferase(Phosphotransferase) domain 1"/>
    <property type="match status" value="1"/>
</dbReference>
<dbReference type="GO" id="GO:0007165">
    <property type="term" value="P:signal transduction"/>
    <property type="evidence" value="ECO:0007669"/>
    <property type="project" value="TreeGrafter"/>
</dbReference>
<dbReference type="SMART" id="SM00220">
    <property type="entry name" value="S_TKc"/>
    <property type="match status" value="1"/>
</dbReference>
<name>A0A8S9MA88_BRACR</name>
<dbReference type="InterPro" id="IPR011009">
    <property type="entry name" value="Kinase-like_dom_sf"/>
</dbReference>
<dbReference type="SUPFAM" id="SSF56112">
    <property type="entry name" value="Protein kinase-like (PK-like)"/>
    <property type="match status" value="1"/>
</dbReference>